<keyword evidence="3 5" id="KW-0862">Zinc</keyword>
<dbReference type="SUPFAM" id="SSF51735">
    <property type="entry name" value="NAD(P)-binding Rossmann-fold domains"/>
    <property type="match status" value="1"/>
</dbReference>
<keyword evidence="4" id="KW-0560">Oxidoreductase</keyword>
<evidence type="ECO:0000259" key="6">
    <source>
        <dbReference type="Pfam" id="PF00107"/>
    </source>
</evidence>
<dbReference type="Proteomes" id="UP000588112">
    <property type="component" value="Unassembled WGS sequence"/>
</dbReference>
<dbReference type="GO" id="GO:0008270">
    <property type="term" value="F:zinc ion binding"/>
    <property type="evidence" value="ECO:0007669"/>
    <property type="project" value="InterPro"/>
</dbReference>
<organism evidence="8 9">
    <name type="scientific">Sphaerisporangium krabiense</name>
    <dbReference type="NCBI Taxonomy" id="763782"/>
    <lineage>
        <taxon>Bacteria</taxon>
        <taxon>Bacillati</taxon>
        <taxon>Actinomycetota</taxon>
        <taxon>Actinomycetes</taxon>
        <taxon>Streptosporangiales</taxon>
        <taxon>Streptosporangiaceae</taxon>
        <taxon>Sphaerisporangium</taxon>
    </lineage>
</organism>
<name>A0A7W9DSJ0_9ACTN</name>
<proteinExistence type="inferred from homology"/>
<dbReference type="Gene3D" id="3.40.50.720">
    <property type="entry name" value="NAD(P)-binding Rossmann-like Domain"/>
    <property type="match status" value="1"/>
</dbReference>
<protein>
    <submittedName>
        <fullName evidence="8">2-desacetyl-2-hydroxyethyl bacteriochlorophyllide A dehydrogenase</fullName>
    </submittedName>
</protein>
<dbReference type="InterPro" id="IPR036291">
    <property type="entry name" value="NAD(P)-bd_dom_sf"/>
</dbReference>
<comment type="cofactor">
    <cofactor evidence="1 5">
        <name>Zn(2+)</name>
        <dbReference type="ChEBI" id="CHEBI:29105"/>
    </cofactor>
</comment>
<dbReference type="InterPro" id="IPR011032">
    <property type="entry name" value="GroES-like_sf"/>
</dbReference>
<dbReference type="EMBL" id="JACHBR010000001">
    <property type="protein sequence ID" value="MBB5629767.1"/>
    <property type="molecule type" value="Genomic_DNA"/>
</dbReference>
<gene>
    <name evidence="8" type="ORF">BJ981_005466</name>
</gene>
<accession>A0A7W9DSJ0</accession>
<evidence type="ECO:0000256" key="2">
    <source>
        <dbReference type="ARBA" id="ARBA00022723"/>
    </source>
</evidence>
<comment type="caution">
    <text evidence="8">The sequence shown here is derived from an EMBL/GenBank/DDBJ whole genome shotgun (WGS) entry which is preliminary data.</text>
</comment>
<dbReference type="Gene3D" id="3.90.180.10">
    <property type="entry name" value="Medium-chain alcohol dehydrogenases, catalytic domain"/>
    <property type="match status" value="1"/>
</dbReference>
<dbReference type="Pfam" id="PF08240">
    <property type="entry name" value="ADH_N"/>
    <property type="match status" value="1"/>
</dbReference>
<dbReference type="InterPro" id="IPR050129">
    <property type="entry name" value="Zn_alcohol_dh"/>
</dbReference>
<reference evidence="8 9" key="1">
    <citation type="submission" date="2020-08" db="EMBL/GenBank/DDBJ databases">
        <title>Sequencing the genomes of 1000 actinobacteria strains.</title>
        <authorList>
            <person name="Klenk H.-P."/>
        </authorList>
    </citation>
    <scope>NUCLEOTIDE SEQUENCE [LARGE SCALE GENOMIC DNA]</scope>
    <source>
        <strain evidence="8 9">DSM 45790</strain>
    </source>
</reference>
<comment type="similarity">
    <text evidence="5">Belongs to the zinc-containing alcohol dehydrogenase family.</text>
</comment>
<evidence type="ECO:0000259" key="7">
    <source>
        <dbReference type="Pfam" id="PF08240"/>
    </source>
</evidence>
<dbReference type="RefSeq" id="WP_184615093.1">
    <property type="nucleotide sequence ID" value="NZ_BOOS01000031.1"/>
</dbReference>
<evidence type="ECO:0000256" key="1">
    <source>
        <dbReference type="ARBA" id="ARBA00001947"/>
    </source>
</evidence>
<dbReference type="AlphaFoldDB" id="A0A7W9DSJ0"/>
<dbReference type="GO" id="GO:0016491">
    <property type="term" value="F:oxidoreductase activity"/>
    <property type="evidence" value="ECO:0007669"/>
    <property type="project" value="UniProtKB-KW"/>
</dbReference>
<dbReference type="PANTHER" id="PTHR43401:SF5">
    <property type="entry name" value="ALCOHOL DEHYDROGENASE-RELATED"/>
    <property type="match status" value="1"/>
</dbReference>
<feature type="domain" description="Alcohol dehydrogenase-like C-terminal" evidence="6">
    <location>
        <begin position="172"/>
        <end position="289"/>
    </location>
</feature>
<dbReference type="InterPro" id="IPR013154">
    <property type="entry name" value="ADH-like_N"/>
</dbReference>
<dbReference type="InterPro" id="IPR002328">
    <property type="entry name" value="ADH_Zn_CS"/>
</dbReference>
<evidence type="ECO:0000313" key="9">
    <source>
        <dbReference type="Proteomes" id="UP000588112"/>
    </source>
</evidence>
<sequence>MHAVVVEAPDRLAVTQVPDPAPASGGVVIAVRACGICGTDLHLVAGDLGADRLPLIPGHEPYGEVVAVGAEVGGYAVGDLVAVDPSLHCGRCVPCRRGQGNMCLRWGAIGATRPGAWAQFTAVPEANLYRLPESFPLEAAPLAEPVACAVRGLHRLNPRPDEPAIVFGAGTMGLILAIMLDLRGVGPVTVVDVNPARRELAERLTGARACDPEEAAHLRAPWVIEATGSPRAFAQALDSVARAGHLLVFGVASPQATATVSPYRIYADELTIVGSMAILNSFPPAIDVIRRHAARLAPLITDGFGLDRIEDALALVRSGRTVKTVLTPEAGR</sequence>
<evidence type="ECO:0000256" key="3">
    <source>
        <dbReference type="ARBA" id="ARBA00022833"/>
    </source>
</evidence>
<evidence type="ECO:0000256" key="5">
    <source>
        <dbReference type="RuleBase" id="RU361277"/>
    </source>
</evidence>
<dbReference type="Pfam" id="PF00107">
    <property type="entry name" value="ADH_zinc_N"/>
    <property type="match status" value="1"/>
</dbReference>
<dbReference type="SUPFAM" id="SSF50129">
    <property type="entry name" value="GroES-like"/>
    <property type="match status" value="1"/>
</dbReference>
<evidence type="ECO:0000256" key="4">
    <source>
        <dbReference type="ARBA" id="ARBA00023002"/>
    </source>
</evidence>
<dbReference type="PROSITE" id="PS00059">
    <property type="entry name" value="ADH_ZINC"/>
    <property type="match status" value="1"/>
</dbReference>
<feature type="domain" description="Alcohol dehydrogenase-like N-terminal" evidence="7">
    <location>
        <begin position="25"/>
        <end position="133"/>
    </location>
</feature>
<keyword evidence="9" id="KW-1185">Reference proteome</keyword>
<evidence type="ECO:0000313" key="8">
    <source>
        <dbReference type="EMBL" id="MBB5629767.1"/>
    </source>
</evidence>
<keyword evidence="2 5" id="KW-0479">Metal-binding</keyword>
<dbReference type="PANTHER" id="PTHR43401">
    <property type="entry name" value="L-THREONINE 3-DEHYDROGENASE"/>
    <property type="match status" value="1"/>
</dbReference>
<dbReference type="InterPro" id="IPR013149">
    <property type="entry name" value="ADH-like_C"/>
</dbReference>